<dbReference type="Proteomes" id="UP001612741">
    <property type="component" value="Unassembled WGS sequence"/>
</dbReference>
<reference evidence="1 2" key="1">
    <citation type="submission" date="2024-10" db="EMBL/GenBank/DDBJ databases">
        <title>The Natural Products Discovery Center: Release of the First 8490 Sequenced Strains for Exploring Actinobacteria Biosynthetic Diversity.</title>
        <authorList>
            <person name="Kalkreuter E."/>
            <person name="Kautsar S.A."/>
            <person name="Yang D."/>
            <person name="Bader C.D."/>
            <person name="Teijaro C.N."/>
            <person name="Fluegel L."/>
            <person name="Davis C.M."/>
            <person name="Simpson J.R."/>
            <person name="Lauterbach L."/>
            <person name="Steele A.D."/>
            <person name="Gui C."/>
            <person name="Meng S."/>
            <person name="Li G."/>
            <person name="Viehrig K."/>
            <person name="Ye F."/>
            <person name="Su P."/>
            <person name="Kiefer A.F."/>
            <person name="Nichols A."/>
            <person name="Cepeda A.J."/>
            <person name="Yan W."/>
            <person name="Fan B."/>
            <person name="Jiang Y."/>
            <person name="Adhikari A."/>
            <person name="Zheng C.-J."/>
            <person name="Schuster L."/>
            <person name="Cowan T.M."/>
            <person name="Smanski M.J."/>
            <person name="Chevrette M.G."/>
            <person name="De Carvalho L.P.S."/>
            <person name="Shen B."/>
        </authorList>
    </citation>
    <scope>NUCLEOTIDE SEQUENCE [LARGE SCALE GENOMIC DNA]</scope>
    <source>
        <strain evidence="1 2">NPDC050545</strain>
    </source>
</reference>
<evidence type="ECO:0000313" key="2">
    <source>
        <dbReference type="Proteomes" id="UP001612741"/>
    </source>
</evidence>
<keyword evidence="2" id="KW-1185">Reference proteome</keyword>
<evidence type="ECO:0000313" key="1">
    <source>
        <dbReference type="EMBL" id="MFI6496866.1"/>
    </source>
</evidence>
<comment type="caution">
    <text evidence="1">The sequence shown here is derived from an EMBL/GenBank/DDBJ whole genome shotgun (WGS) entry which is preliminary data.</text>
</comment>
<accession>A0ABW7YLU8</accession>
<name>A0ABW7YLU8_9ACTN</name>
<dbReference type="RefSeq" id="WP_397079320.1">
    <property type="nucleotide sequence ID" value="NZ_JBITGY010000002.1"/>
</dbReference>
<protein>
    <submittedName>
        <fullName evidence="1">Uncharacterized protein</fullName>
    </submittedName>
</protein>
<proteinExistence type="predicted"/>
<gene>
    <name evidence="1" type="ORF">ACIBG2_05765</name>
</gene>
<organism evidence="1 2">
    <name type="scientific">Nonomuraea typhae</name>
    <dbReference type="NCBI Taxonomy" id="2603600"/>
    <lineage>
        <taxon>Bacteria</taxon>
        <taxon>Bacillati</taxon>
        <taxon>Actinomycetota</taxon>
        <taxon>Actinomycetes</taxon>
        <taxon>Streptosporangiales</taxon>
        <taxon>Streptosporangiaceae</taxon>
        <taxon>Nonomuraea</taxon>
    </lineage>
</organism>
<sequence length="83" mass="9559">MYVPRDWQAVSASGWASLCHLRHECGWRTRAAFDPSLAADDPRHGLRPAEVYAWHVCGETDPYWDPSPDYMAERVPELYVLPE</sequence>
<dbReference type="EMBL" id="JBITGY010000002">
    <property type="protein sequence ID" value="MFI6496866.1"/>
    <property type="molecule type" value="Genomic_DNA"/>
</dbReference>